<gene>
    <name evidence="1" type="ORF">GWI33_002316</name>
</gene>
<protein>
    <submittedName>
        <fullName evidence="1">Uncharacterized protein</fullName>
    </submittedName>
</protein>
<proteinExistence type="predicted"/>
<dbReference type="AlphaFoldDB" id="A0A834IR74"/>
<dbReference type="EMBL" id="JAACXV010000164">
    <property type="protein sequence ID" value="KAF7282595.1"/>
    <property type="molecule type" value="Genomic_DNA"/>
</dbReference>
<name>A0A834IR74_RHYFE</name>
<comment type="caution">
    <text evidence="1">The sequence shown here is derived from an EMBL/GenBank/DDBJ whole genome shotgun (WGS) entry which is preliminary data.</text>
</comment>
<evidence type="ECO:0000313" key="1">
    <source>
        <dbReference type="EMBL" id="KAF7282595.1"/>
    </source>
</evidence>
<dbReference type="Proteomes" id="UP000625711">
    <property type="component" value="Unassembled WGS sequence"/>
</dbReference>
<reference evidence="1" key="1">
    <citation type="submission" date="2020-08" db="EMBL/GenBank/DDBJ databases">
        <title>Genome sequencing and assembly of the red palm weevil Rhynchophorus ferrugineus.</title>
        <authorList>
            <person name="Dias G.B."/>
            <person name="Bergman C.M."/>
            <person name="Manee M."/>
        </authorList>
    </citation>
    <scope>NUCLEOTIDE SEQUENCE</scope>
    <source>
        <strain evidence="1">AA-2017</strain>
        <tissue evidence="1">Whole larva</tissue>
    </source>
</reference>
<accession>A0A834IR74</accession>
<organism evidence="1 2">
    <name type="scientific">Rhynchophorus ferrugineus</name>
    <name type="common">Red palm weevil</name>
    <name type="synonym">Curculio ferrugineus</name>
    <dbReference type="NCBI Taxonomy" id="354439"/>
    <lineage>
        <taxon>Eukaryota</taxon>
        <taxon>Metazoa</taxon>
        <taxon>Ecdysozoa</taxon>
        <taxon>Arthropoda</taxon>
        <taxon>Hexapoda</taxon>
        <taxon>Insecta</taxon>
        <taxon>Pterygota</taxon>
        <taxon>Neoptera</taxon>
        <taxon>Endopterygota</taxon>
        <taxon>Coleoptera</taxon>
        <taxon>Polyphaga</taxon>
        <taxon>Cucujiformia</taxon>
        <taxon>Curculionidae</taxon>
        <taxon>Dryophthorinae</taxon>
        <taxon>Rhynchophorus</taxon>
    </lineage>
</organism>
<sequence>MLISEKICKMDPLQVVRINTSTLENPIKGYIDIVCTILRLFQANYSLLRVGEEPLLQKFYTKPGNGNMPRMEICQWFHSTERLRSYQ</sequence>
<keyword evidence="2" id="KW-1185">Reference proteome</keyword>
<evidence type="ECO:0000313" key="2">
    <source>
        <dbReference type="Proteomes" id="UP000625711"/>
    </source>
</evidence>